<evidence type="ECO:0000313" key="2">
    <source>
        <dbReference type="EMBL" id="SCX48782.1"/>
    </source>
</evidence>
<reference evidence="3" key="1">
    <citation type="submission" date="2016-10" db="EMBL/GenBank/DDBJ databases">
        <authorList>
            <person name="Varghese N."/>
            <person name="Submissions S."/>
        </authorList>
    </citation>
    <scope>NUCLEOTIDE SEQUENCE [LARGE SCALE GENOMIC DNA]</scope>
    <source>
        <strain evidence="3">DSM 45722</strain>
    </source>
</reference>
<dbReference type="Proteomes" id="UP000198981">
    <property type="component" value="Unassembled WGS sequence"/>
</dbReference>
<keyword evidence="3" id="KW-1185">Reference proteome</keyword>
<gene>
    <name evidence="2" type="ORF">SAMN03159343_2041</name>
</gene>
<organism evidence="2 3">
    <name type="scientific">Klenkia marina</name>
    <dbReference type="NCBI Taxonomy" id="1960309"/>
    <lineage>
        <taxon>Bacteria</taxon>
        <taxon>Bacillati</taxon>
        <taxon>Actinomycetota</taxon>
        <taxon>Actinomycetes</taxon>
        <taxon>Geodermatophilales</taxon>
        <taxon>Geodermatophilaceae</taxon>
        <taxon>Klenkia</taxon>
    </lineage>
</organism>
<name>A0A1G4Y5T5_9ACTN</name>
<dbReference type="Gene3D" id="3.90.190.10">
    <property type="entry name" value="Protein tyrosine phosphatase superfamily"/>
    <property type="match status" value="1"/>
</dbReference>
<feature type="domain" description="Tyrosine-protein phosphatase" evidence="1">
    <location>
        <begin position="52"/>
        <end position="135"/>
    </location>
</feature>
<dbReference type="RefSeq" id="WP_092803425.1">
    <property type="nucleotide sequence ID" value="NZ_FMUH01000003.1"/>
</dbReference>
<dbReference type="InterPro" id="IPR000242">
    <property type="entry name" value="PTP_cat"/>
</dbReference>
<accession>A0A1G4Y5T5</accession>
<evidence type="ECO:0000259" key="1">
    <source>
        <dbReference type="Pfam" id="PF00102"/>
    </source>
</evidence>
<sequence>MTWSTGDLGIVTLPSGRLVRGRGRRAPLPPGPLPQLGVYLLGRRPEPVGWAEHWVRWSDFRLPGDPAQLRRELGEVLERCADERVELACWGGTGRTGTALACLAVLDGVPSDKAVAWVRARYRPRAVETWSQQRFVRRFPAG</sequence>
<evidence type="ECO:0000313" key="3">
    <source>
        <dbReference type="Proteomes" id="UP000198981"/>
    </source>
</evidence>
<protein>
    <recommendedName>
        <fullName evidence="1">Tyrosine-protein phosphatase domain-containing protein</fullName>
    </recommendedName>
</protein>
<dbReference type="OrthoDB" id="2629679at2"/>
<dbReference type="AlphaFoldDB" id="A0A1G4Y5T5"/>
<dbReference type="Pfam" id="PF00102">
    <property type="entry name" value="Y_phosphatase"/>
    <property type="match status" value="1"/>
</dbReference>
<proteinExistence type="predicted"/>
<dbReference type="SUPFAM" id="SSF52799">
    <property type="entry name" value="(Phosphotyrosine protein) phosphatases II"/>
    <property type="match status" value="1"/>
</dbReference>
<dbReference type="InterPro" id="IPR029021">
    <property type="entry name" value="Prot-tyrosine_phosphatase-like"/>
</dbReference>
<dbReference type="EMBL" id="FMUH01000003">
    <property type="protein sequence ID" value="SCX48782.1"/>
    <property type="molecule type" value="Genomic_DNA"/>
</dbReference>
<dbReference type="STRING" id="1960309.SAMN03159343_2041"/>
<dbReference type="GO" id="GO:0004725">
    <property type="term" value="F:protein tyrosine phosphatase activity"/>
    <property type="evidence" value="ECO:0007669"/>
    <property type="project" value="InterPro"/>
</dbReference>